<dbReference type="PANTHER" id="PTHR43776:SF7">
    <property type="entry name" value="D,D-DIPEPTIDE TRANSPORT ATP-BINDING PROTEIN DDPF-RELATED"/>
    <property type="match status" value="1"/>
</dbReference>
<evidence type="ECO:0000256" key="3">
    <source>
        <dbReference type="ARBA" id="ARBA00022741"/>
    </source>
</evidence>
<dbReference type="InterPro" id="IPR050319">
    <property type="entry name" value="ABC_transp_ATP-bind"/>
</dbReference>
<protein>
    <submittedName>
        <fullName evidence="6">ATP-binding cassette domain-containing protein</fullName>
    </submittedName>
</protein>
<keyword evidence="7" id="KW-1185">Reference proteome</keyword>
<comment type="caution">
    <text evidence="6">The sequence shown here is derived from an EMBL/GenBank/DDBJ whole genome shotgun (WGS) entry which is preliminary data.</text>
</comment>
<dbReference type="RefSeq" id="WP_191783607.1">
    <property type="nucleotide sequence ID" value="NZ_JACSQV010000009.1"/>
</dbReference>
<dbReference type="InterPro" id="IPR017871">
    <property type="entry name" value="ABC_transporter-like_CS"/>
</dbReference>
<comment type="similarity">
    <text evidence="1">Belongs to the ABC transporter superfamily.</text>
</comment>
<dbReference type="PROSITE" id="PS50893">
    <property type="entry name" value="ABC_TRANSPORTER_2"/>
    <property type="match status" value="1"/>
</dbReference>
<dbReference type="GO" id="GO:0005524">
    <property type="term" value="F:ATP binding"/>
    <property type="evidence" value="ECO:0007669"/>
    <property type="project" value="UniProtKB-KW"/>
</dbReference>
<dbReference type="Pfam" id="PF00005">
    <property type="entry name" value="ABC_tran"/>
    <property type="match status" value="1"/>
</dbReference>
<evidence type="ECO:0000313" key="6">
    <source>
        <dbReference type="EMBL" id="MBD7918955.1"/>
    </source>
</evidence>
<dbReference type="EMBL" id="JACSQV010000009">
    <property type="protein sequence ID" value="MBD7918955.1"/>
    <property type="molecule type" value="Genomic_DNA"/>
</dbReference>
<dbReference type="PANTHER" id="PTHR43776">
    <property type="entry name" value="TRANSPORT ATP-BINDING PROTEIN"/>
    <property type="match status" value="1"/>
</dbReference>
<accession>A0ABR8QF18</accession>
<evidence type="ECO:0000313" key="7">
    <source>
        <dbReference type="Proteomes" id="UP000604241"/>
    </source>
</evidence>
<dbReference type="InterPro" id="IPR027417">
    <property type="entry name" value="P-loop_NTPase"/>
</dbReference>
<reference evidence="6 7" key="1">
    <citation type="submission" date="2020-08" db="EMBL/GenBank/DDBJ databases">
        <title>A Genomic Blueprint of the Chicken Gut Microbiome.</title>
        <authorList>
            <person name="Gilroy R."/>
            <person name="Ravi A."/>
            <person name="Getino M."/>
            <person name="Pursley I."/>
            <person name="Horton D.L."/>
            <person name="Alikhan N.-F."/>
            <person name="Baker D."/>
            <person name="Gharbi K."/>
            <person name="Hall N."/>
            <person name="Watson M."/>
            <person name="Adriaenssens E.M."/>
            <person name="Foster-Nyarko E."/>
            <person name="Jarju S."/>
            <person name="Secka A."/>
            <person name="Antonio M."/>
            <person name="Oren A."/>
            <person name="Chaudhuri R."/>
            <person name="La Ragione R.M."/>
            <person name="Hildebrand F."/>
            <person name="Pallen M.J."/>
        </authorList>
    </citation>
    <scope>NUCLEOTIDE SEQUENCE [LARGE SCALE GENOMIC DNA]</scope>
    <source>
        <strain evidence="6 7">Sa3CUA2</strain>
    </source>
</reference>
<evidence type="ECO:0000256" key="1">
    <source>
        <dbReference type="ARBA" id="ARBA00005417"/>
    </source>
</evidence>
<dbReference type="InterPro" id="IPR003593">
    <property type="entry name" value="AAA+_ATPase"/>
</dbReference>
<dbReference type="SMART" id="SM00382">
    <property type="entry name" value="AAA"/>
    <property type="match status" value="1"/>
</dbReference>
<dbReference type="SUPFAM" id="SSF52540">
    <property type="entry name" value="P-loop containing nucleoside triphosphate hydrolases"/>
    <property type="match status" value="1"/>
</dbReference>
<name>A0ABR8QF18_9CELL</name>
<sequence>MRASVTLTADKVTKFFGSRAHRHAAVSEVDLTVTDVSRIGLVGESGSGKSTLGRMLVGLEVPSEGAVYLDGQRLDVLLRFRGQRAEVRRTVQYIAQDTTSSFDPRRTLLDSVMQPLLHLFGLPRTTARARALETIESLGLPPAMAERYPRYVSGGQRQRFAIARALVVEPKILVCDEVVSALDVSVQGAILNLLKRACLERGAGLVFVSHGLPATGFVCDELAVMHRGQIVERGGSADVLTDPRHEYTRGLVRAHETRRPVGAGTAVLP</sequence>
<evidence type="ECO:0000256" key="2">
    <source>
        <dbReference type="ARBA" id="ARBA00022448"/>
    </source>
</evidence>
<dbReference type="InterPro" id="IPR003439">
    <property type="entry name" value="ABC_transporter-like_ATP-bd"/>
</dbReference>
<dbReference type="Proteomes" id="UP000604241">
    <property type="component" value="Unassembled WGS sequence"/>
</dbReference>
<dbReference type="CDD" id="cd03257">
    <property type="entry name" value="ABC_NikE_OppD_transporters"/>
    <property type="match status" value="1"/>
</dbReference>
<dbReference type="Gene3D" id="3.40.50.300">
    <property type="entry name" value="P-loop containing nucleotide triphosphate hydrolases"/>
    <property type="match status" value="1"/>
</dbReference>
<keyword evidence="2" id="KW-0813">Transport</keyword>
<evidence type="ECO:0000259" key="5">
    <source>
        <dbReference type="PROSITE" id="PS50893"/>
    </source>
</evidence>
<gene>
    <name evidence="6" type="ORF">H9657_11795</name>
</gene>
<evidence type="ECO:0000256" key="4">
    <source>
        <dbReference type="ARBA" id="ARBA00022840"/>
    </source>
</evidence>
<proteinExistence type="inferred from homology"/>
<keyword evidence="3" id="KW-0547">Nucleotide-binding</keyword>
<keyword evidence="4 6" id="KW-0067">ATP-binding</keyword>
<feature type="domain" description="ABC transporter" evidence="5">
    <location>
        <begin position="7"/>
        <end position="252"/>
    </location>
</feature>
<dbReference type="PROSITE" id="PS00211">
    <property type="entry name" value="ABC_TRANSPORTER_1"/>
    <property type="match status" value="1"/>
</dbReference>
<organism evidence="6 7">
    <name type="scientific">Cellulomonas avistercoris</name>
    <dbReference type="NCBI Taxonomy" id="2762242"/>
    <lineage>
        <taxon>Bacteria</taxon>
        <taxon>Bacillati</taxon>
        <taxon>Actinomycetota</taxon>
        <taxon>Actinomycetes</taxon>
        <taxon>Micrococcales</taxon>
        <taxon>Cellulomonadaceae</taxon>
        <taxon>Cellulomonas</taxon>
    </lineage>
</organism>